<comment type="subcellular location">
    <subcellularLocation>
        <location evidence="1">Membrane</location>
        <topology evidence="1">Lipid-anchor</topology>
        <topology evidence="1">GPI-anchor</topology>
    </subcellularLocation>
</comment>
<keyword evidence="3" id="KW-0812">Transmembrane</keyword>
<dbReference type="Proteomes" id="UP000695000">
    <property type="component" value="Unplaced"/>
</dbReference>
<keyword evidence="7" id="KW-0325">Glycoprotein</keyword>
<evidence type="ECO:0000256" key="2">
    <source>
        <dbReference type="ARBA" id="ARBA00022622"/>
    </source>
</evidence>
<dbReference type="GeneID" id="108567386"/>
<dbReference type="CDD" id="cd23593">
    <property type="entry name" value="TFP_LU_ECD_Twit"/>
    <property type="match status" value="1"/>
</dbReference>
<keyword evidence="5" id="KW-1133">Transmembrane helix</keyword>
<feature type="chain" id="PRO_5046059108" evidence="9">
    <location>
        <begin position="23"/>
        <end position="152"/>
    </location>
</feature>
<evidence type="ECO:0000256" key="9">
    <source>
        <dbReference type="SAM" id="SignalP"/>
    </source>
</evidence>
<evidence type="ECO:0000256" key="5">
    <source>
        <dbReference type="ARBA" id="ARBA00022989"/>
    </source>
</evidence>
<accession>A0ABM1N8Z4</accession>
<dbReference type="Pfam" id="PF17064">
    <property type="entry name" value="QVR"/>
    <property type="match status" value="1"/>
</dbReference>
<name>A0ABM1N8Z4_NICVS</name>
<evidence type="ECO:0000313" key="10">
    <source>
        <dbReference type="Proteomes" id="UP000695000"/>
    </source>
</evidence>
<evidence type="ECO:0000256" key="8">
    <source>
        <dbReference type="ARBA" id="ARBA00023288"/>
    </source>
</evidence>
<protein>
    <submittedName>
        <fullName evidence="11">Uncharacterized protein LOC108567386</fullName>
    </submittedName>
</protein>
<keyword evidence="10" id="KW-1185">Reference proteome</keyword>
<keyword evidence="6" id="KW-0472">Membrane</keyword>
<gene>
    <name evidence="11" type="primary">LOC108567386</name>
</gene>
<evidence type="ECO:0000256" key="3">
    <source>
        <dbReference type="ARBA" id="ARBA00022692"/>
    </source>
</evidence>
<dbReference type="PANTHER" id="PTHR33562:SF30">
    <property type="entry name" value="LD40063P"/>
    <property type="match status" value="1"/>
</dbReference>
<keyword evidence="2" id="KW-0336">GPI-anchor</keyword>
<reference evidence="11" key="1">
    <citation type="submission" date="2025-08" db="UniProtKB">
        <authorList>
            <consortium name="RefSeq"/>
        </authorList>
    </citation>
    <scope>IDENTIFICATION</scope>
    <source>
        <tissue evidence="11">Whole Larva</tissue>
    </source>
</reference>
<dbReference type="PANTHER" id="PTHR33562">
    <property type="entry name" value="ATILLA, ISOFORM B-RELATED-RELATED"/>
    <property type="match status" value="1"/>
</dbReference>
<dbReference type="InterPro" id="IPR050975">
    <property type="entry name" value="Sleep_regulator"/>
</dbReference>
<dbReference type="InterPro" id="IPR031424">
    <property type="entry name" value="QVR-like"/>
</dbReference>
<sequence>MARYQLHLLVLSLIAYFSTSDALRCWSCSSDMDLPCSDYFNTTALSRQYNRYGNAPQLTECTHNNQLTYQTGKPVCSKKVQTSYGRTTYIRQCMYLHEQEKVGPCPAETTTSATTIDFCEYCDYDGCNGSSSLKSALLLTIISPLLYFFLKY</sequence>
<dbReference type="RefSeq" id="XP_017783294.1">
    <property type="nucleotide sequence ID" value="XM_017927805.1"/>
</dbReference>
<evidence type="ECO:0000256" key="6">
    <source>
        <dbReference type="ARBA" id="ARBA00023136"/>
    </source>
</evidence>
<proteinExistence type="predicted"/>
<evidence type="ECO:0000256" key="4">
    <source>
        <dbReference type="ARBA" id="ARBA00022729"/>
    </source>
</evidence>
<evidence type="ECO:0000256" key="7">
    <source>
        <dbReference type="ARBA" id="ARBA00023180"/>
    </source>
</evidence>
<organism evidence="10 11">
    <name type="scientific">Nicrophorus vespilloides</name>
    <name type="common">Boreal carrion beetle</name>
    <dbReference type="NCBI Taxonomy" id="110193"/>
    <lineage>
        <taxon>Eukaryota</taxon>
        <taxon>Metazoa</taxon>
        <taxon>Ecdysozoa</taxon>
        <taxon>Arthropoda</taxon>
        <taxon>Hexapoda</taxon>
        <taxon>Insecta</taxon>
        <taxon>Pterygota</taxon>
        <taxon>Neoptera</taxon>
        <taxon>Endopterygota</taxon>
        <taxon>Coleoptera</taxon>
        <taxon>Polyphaga</taxon>
        <taxon>Staphyliniformia</taxon>
        <taxon>Silphidae</taxon>
        <taxon>Nicrophorinae</taxon>
        <taxon>Nicrophorus</taxon>
    </lineage>
</organism>
<feature type="signal peptide" evidence="9">
    <location>
        <begin position="1"/>
        <end position="22"/>
    </location>
</feature>
<evidence type="ECO:0000313" key="11">
    <source>
        <dbReference type="RefSeq" id="XP_017783294.1"/>
    </source>
</evidence>
<evidence type="ECO:0000256" key="1">
    <source>
        <dbReference type="ARBA" id="ARBA00004589"/>
    </source>
</evidence>
<keyword evidence="8" id="KW-0449">Lipoprotein</keyword>
<keyword evidence="4 9" id="KW-0732">Signal</keyword>